<feature type="domain" description="Alpha-carbonic anhydrase" evidence="5">
    <location>
        <begin position="25"/>
        <end position="276"/>
    </location>
</feature>
<dbReference type="FunCoup" id="A0A7R8UQM2">
    <property type="interactions" value="82"/>
</dbReference>
<dbReference type="PANTHER" id="PTHR18952">
    <property type="entry name" value="CARBONIC ANHYDRASE"/>
    <property type="match status" value="1"/>
</dbReference>
<feature type="chain" id="PRO_5031607608" description="Carbonic anhydrase" evidence="4">
    <location>
        <begin position="23"/>
        <end position="309"/>
    </location>
</feature>
<feature type="signal peptide" evidence="4">
    <location>
        <begin position="1"/>
        <end position="22"/>
    </location>
</feature>
<evidence type="ECO:0000313" key="7">
    <source>
        <dbReference type="Proteomes" id="UP000594454"/>
    </source>
</evidence>
<organism evidence="6 7">
    <name type="scientific">Hermetia illucens</name>
    <name type="common">Black soldier fly</name>
    <dbReference type="NCBI Taxonomy" id="343691"/>
    <lineage>
        <taxon>Eukaryota</taxon>
        <taxon>Metazoa</taxon>
        <taxon>Ecdysozoa</taxon>
        <taxon>Arthropoda</taxon>
        <taxon>Hexapoda</taxon>
        <taxon>Insecta</taxon>
        <taxon>Pterygota</taxon>
        <taxon>Neoptera</taxon>
        <taxon>Endopterygota</taxon>
        <taxon>Diptera</taxon>
        <taxon>Brachycera</taxon>
        <taxon>Stratiomyomorpha</taxon>
        <taxon>Stratiomyidae</taxon>
        <taxon>Hermetiinae</taxon>
        <taxon>Hermetia</taxon>
    </lineage>
</organism>
<reference evidence="6 7" key="1">
    <citation type="submission" date="2020-11" db="EMBL/GenBank/DDBJ databases">
        <authorList>
            <person name="Wallbank WR R."/>
            <person name="Pardo Diaz C."/>
            <person name="Kozak K."/>
            <person name="Martin S."/>
            <person name="Jiggins C."/>
            <person name="Moest M."/>
            <person name="Warren A I."/>
            <person name="Generalovic N T."/>
            <person name="Byers J.R.P. K."/>
            <person name="Montejo-Kovacevich G."/>
            <person name="Yen C E."/>
        </authorList>
    </citation>
    <scope>NUCLEOTIDE SEQUENCE [LARGE SCALE GENOMIC DNA]</scope>
</reference>
<dbReference type="PROSITE" id="PS00162">
    <property type="entry name" value="ALPHA_CA_1"/>
    <property type="match status" value="1"/>
</dbReference>
<evidence type="ECO:0000256" key="3">
    <source>
        <dbReference type="ARBA" id="ARBA00022833"/>
    </source>
</evidence>
<evidence type="ECO:0000256" key="1">
    <source>
        <dbReference type="ARBA" id="ARBA00010718"/>
    </source>
</evidence>
<keyword evidence="7" id="KW-1185">Reference proteome</keyword>
<dbReference type="InterPro" id="IPR018338">
    <property type="entry name" value="Carbonic_anhydrase_a-class_CS"/>
</dbReference>
<keyword evidence="4" id="KW-0456">Lyase</keyword>
<keyword evidence="2 4" id="KW-0479">Metal-binding</keyword>
<dbReference type="CDD" id="cd00326">
    <property type="entry name" value="alpha_CA"/>
    <property type="match status" value="1"/>
</dbReference>
<dbReference type="GO" id="GO:0004089">
    <property type="term" value="F:carbonate dehydratase activity"/>
    <property type="evidence" value="ECO:0007669"/>
    <property type="project" value="UniProtKB-UniRule"/>
</dbReference>
<sequence>MRPFLAADKLIIILAGICATVALQTHWEYPDRVNNGTEPSWGGKCDAGKRQSPIDLYTTSSFKGEFHKFEFKNYDVSLRGTTFVNTGHSVQVIIPEDKQIEVSGGGLPGTYIFEQMHWHWWSEHTIDGLRYPLEIHLVHRNTKYANVSEAVQYKNGVAVFGVLFHITDDIYEPLTDVLNGLPSIEDKVGSTTTLANDITTADFLPADTKKYFRYEGSLTTPDCDEAVVWTVFEDTIPVTIEQVEEFKYVRKDDGAFLESNYRSIQASYNRAIIYVDRELEERNSQVQLSTCSIPITILAVLLVLRSRLD</sequence>
<dbReference type="SUPFAM" id="SSF51069">
    <property type="entry name" value="Carbonic anhydrase"/>
    <property type="match status" value="1"/>
</dbReference>
<name>A0A7R8UQM2_HERIL</name>
<dbReference type="EC" id="4.2.1.1" evidence="4"/>
<evidence type="ECO:0000313" key="6">
    <source>
        <dbReference type="EMBL" id="CAD7085242.1"/>
    </source>
</evidence>
<comment type="function">
    <text evidence="4">Reversible hydration of carbon dioxide.</text>
</comment>
<dbReference type="GO" id="GO:0005737">
    <property type="term" value="C:cytoplasm"/>
    <property type="evidence" value="ECO:0007669"/>
    <property type="project" value="TreeGrafter"/>
</dbReference>
<evidence type="ECO:0000259" key="5">
    <source>
        <dbReference type="PROSITE" id="PS51144"/>
    </source>
</evidence>
<dbReference type="Proteomes" id="UP000594454">
    <property type="component" value="Chromosome 3"/>
</dbReference>
<dbReference type="OMA" id="HTIEGTR"/>
<dbReference type="SMART" id="SM01057">
    <property type="entry name" value="Carb_anhydrase"/>
    <property type="match status" value="1"/>
</dbReference>
<dbReference type="InterPro" id="IPR023561">
    <property type="entry name" value="Carbonic_anhydrase_a-class"/>
</dbReference>
<dbReference type="EMBL" id="LR899011">
    <property type="protein sequence ID" value="CAD7085242.1"/>
    <property type="molecule type" value="Genomic_DNA"/>
</dbReference>
<dbReference type="InterPro" id="IPR036398">
    <property type="entry name" value="CA_dom_sf"/>
</dbReference>
<dbReference type="AlphaFoldDB" id="A0A7R8UQM2"/>
<dbReference type="PANTHER" id="PTHR18952:SF270">
    <property type="entry name" value="CARBONIC ANHYDRASE"/>
    <property type="match status" value="1"/>
</dbReference>
<dbReference type="OrthoDB" id="429145at2759"/>
<gene>
    <name evidence="6" type="ORF">HERILL_LOCUS8093</name>
</gene>
<accession>A0A7R8UQM2</accession>
<dbReference type="InParanoid" id="A0A7R8UQM2"/>
<dbReference type="Gene3D" id="3.10.200.10">
    <property type="entry name" value="Alpha carbonic anhydrase"/>
    <property type="match status" value="1"/>
</dbReference>
<dbReference type="Pfam" id="PF00194">
    <property type="entry name" value="Carb_anhydrase"/>
    <property type="match status" value="1"/>
</dbReference>
<dbReference type="GO" id="GO:0008270">
    <property type="term" value="F:zinc ion binding"/>
    <property type="evidence" value="ECO:0007669"/>
    <property type="project" value="UniProtKB-UniRule"/>
</dbReference>
<dbReference type="PROSITE" id="PS51144">
    <property type="entry name" value="ALPHA_CA_2"/>
    <property type="match status" value="1"/>
</dbReference>
<proteinExistence type="inferred from homology"/>
<comment type="cofactor">
    <cofactor evidence="4">
        <name>Zn(2+)</name>
        <dbReference type="ChEBI" id="CHEBI:29105"/>
    </cofactor>
</comment>
<dbReference type="InterPro" id="IPR001148">
    <property type="entry name" value="CA_dom"/>
</dbReference>
<evidence type="ECO:0000256" key="4">
    <source>
        <dbReference type="RuleBase" id="RU367011"/>
    </source>
</evidence>
<protein>
    <recommendedName>
        <fullName evidence="4">Carbonic anhydrase</fullName>
        <ecNumber evidence="4">4.2.1.1</ecNumber>
    </recommendedName>
</protein>
<comment type="similarity">
    <text evidence="1 4">Belongs to the alpha-carbonic anhydrase family.</text>
</comment>
<evidence type="ECO:0000256" key="2">
    <source>
        <dbReference type="ARBA" id="ARBA00022723"/>
    </source>
</evidence>
<keyword evidence="3 4" id="KW-0862">Zinc</keyword>
<keyword evidence="4" id="KW-0732">Signal</keyword>
<comment type="catalytic activity">
    <reaction evidence="4">
        <text>hydrogencarbonate + H(+) = CO2 + H2O</text>
        <dbReference type="Rhea" id="RHEA:10748"/>
        <dbReference type="ChEBI" id="CHEBI:15377"/>
        <dbReference type="ChEBI" id="CHEBI:15378"/>
        <dbReference type="ChEBI" id="CHEBI:16526"/>
        <dbReference type="ChEBI" id="CHEBI:17544"/>
        <dbReference type="EC" id="4.2.1.1"/>
    </reaction>
</comment>